<dbReference type="Proteomes" id="UP000886998">
    <property type="component" value="Unassembled WGS sequence"/>
</dbReference>
<accession>A0A8X7C5D1</accession>
<feature type="region of interest" description="Disordered" evidence="1">
    <location>
        <begin position="66"/>
        <end position="92"/>
    </location>
</feature>
<reference evidence="2" key="1">
    <citation type="submission" date="2020-08" db="EMBL/GenBank/DDBJ databases">
        <title>Multicomponent nature underlies the extraordinary mechanical properties of spider dragline silk.</title>
        <authorList>
            <person name="Kono N."/>
            <person name="Nakamura H."/>
            <person name="Mori M."/>
            <person name="Yoshida Y."/>
            <person name="Ohtoshi R."/>
            <person name="Malay A.D."/>
            <person name="Moran D.A.P."/>
            <person name="Tomita M."/>
            <person name="Numata K."/>
            <person name="Arakawa K."/>
        </authorList>
    </citation>
    <scope>NUCLEOTIDE SEQUENCE</scope>
</reference>
<keyword evidence="3" id="KW-1185">Reference proteome</keyword>
<evidence type="ECO:0000256" key="1">
    <source>
        <dbReference type="SAM" id="MobiDB-lite"/>
    </source>
</evidence>
<dbReference type="EMBL" id="BMAV01009068">
    <property type="protein sequence ID" value="GFY53074.1"/>
    <property type="molecule type" value="Genomic_DNA"/>
</dbReference>
<evidence type="ECO:0000313" key="3">
    <source>
        <dbReference type="Proteomes" id="UP000886998"/>
    </source>
</evidence>
<organism evidence="2 3">
    <name type="scientific">Trichonephila inaurata madagascariensis</name>
    <dbReference type="NCBI Taxonomy" id="2747483"/>
    <lineage>
        <taxon>Eukaryota</taxon>
        <taxon>Metazoa</taxon>
        <taxon>Ecdysozoa</taxon>
        <taxon>Arthropoda</taxon>
        <taxon>Chelicerata</taxon>
        <taxon>Arachnida</taxon>
        <taxon>Araneae</taxon>
        <taxon>Araneomorphae</taxon>
        <taxon>Entelegynae</taxon>
        <taxon>Araneoidea</taxon>
        <taxon>Nephilidae</taxon>
        <taxon>Trichonephila</taxon>
        <taxon>Trichonephila inaurata</taxon>
    </lineage>
</organism>
<proteinExistence type="predicted"/>
<name>A0A8X7C5D1_9ARAC</name>
<evidence type="ECO:0000313" key="2">
    <source>
        <dbReference type="EMBL" id="GFY53074.1"/>
    </source>
</evidence>
<sequence>MFQFSILLSSMTPEASTLRPNMCLFQLGAVTFFGSLAMPSGIKGTGSPTKDPFTIKYEVQEDNKRDLGSRHGLRAPEDNESPTSSTTTPFVDRSVNDNLKYSPTKAFKFRLKRTVESIFGEKGDRDDTSNWCLVFLLKRSNFFSSMVAPTCVLGRALTRDAWHQKGLRVSKEHAEPKIVLDQAIV</sequence>
<protein>
    <submittedName>
        <fullName evidence="2">Uncharacterized protein</fullName>
    </submittedName>
</protein>
<dbReference type="AlphaFoldDB" id="A0A8X7C5D1"/>
<gene>
    <name evidence="2" type="ORF">TNIN_245801</name>
</gene>
<feature type="compositionally biased region" description="Basic and acidic residues" evidence="1">
    <location>
        <begin position="66"/>
        <end position="77"/>
    </location>
</feature>
<comment type="caution">
    <text evidence="2">The sequence shown here is derived from an EMBL/GenBank/DDBJ whole genome shotgun (WGS) entry which is preliminary data.</text>
</comment>